<dbReference type="SMART" id="SM00382">
    <property type="entry name" value="AAA"/>
    <property type="match status" value="1"/>
</dbReference>
<evidence type="ECO:0000259" key="9">
    <source>
        <dbReference type="PROSITE" id="PS50929"/>
    </source>
</evidence>
<feature type="transmembrane region" description="Helical" evidence="7">
    <location>
        <begin position="143"/>
        <end position="164"/>
    </location>
</feature>
<evidence type="ECO:0000256" key="7">
    <source>
        <dbReference type="SAM" id="Phobius"/>
    </source>
</evidence>
<organism evidence="10 11">
    <name type="scientific">Pseudoxanthomonas spadix (strain BD-a59)</name>
    <dbReference type="NCBI Taxonomy" id="1045855"/>
    <lineage>
        <taxon>Bacteria</taxon>
        <taxon>Pseudomonadati</taxon>
        <taxon>Pseudomonadota</taxon>
        <taxon>Gammaproteobacteria</taxon>
        <taxon>Lysobacterales</taxon>
        <taxon>Lysobacteraceae</taxon>
        <taxon>Pseudoxanthomonas</taxon>
    </lineage>
</organism>
<dbReference type="GO" id="GO:0016887">
    <property type="term" value="F:ATP hydrolysis activity"/>
    <property type="evidence" value="ECO:0007669"/>
    <property type="project" value="InterPro"/>
</dbReference>
<evidence type="ECO:0000313" key="11">
    <source>
        <dbReference type="Proteomes" id="UP000005870"/>
    </source>
</evidence>
<feature type="domain" description="ABC transmembrane type-1" evidence="9">
    <location>
        <begin position="31"/>
        <end position="312"/>
    </location>
</feature>
<feature type="transmembrane region" description="Helical" evidence="7">
    <location>
        <begin position="285"/>
        <end position="307"/>
    </location>
</feature>
<evidence type="ECO:0000256" key="4">
    <source>
        <dbReference type="ARBA" id="ARBA00022840"/>
    </source>
</evidence>
<dbReference type="PROSITE" id="PS00211">
    <property type="entry name" value="ABC_TRANSPORTER_1"/>
    <property type="match status" value="1"/>
</dbReference>
<dbReference type="Proteomes" id="UP000005870">
    <property type="component" value="Chromosome"/>
</dbReference>
<dbReference type="Gene3D" id="1.20.1560.10">
    <property type="entry name" value="ABC transporter type 1, transmembrane domain"/>
    <property type="match status" value="1"/>
</dbReference>
<keyword evidence="3" id="KW-0547">Nucleotide-binding</keyword>
<dbReference type="CDD" id="cd03228">
    <property type="entry name" value="ABCC_MRP_Like"/>
    <property type="match status" value="1"/>
</dbReference>
<dbReference type="KEGG" id="psd:DSC_14325"/>
<dbReference type="PROSITE" id="PS50893">
    <property type="entry name" value="ABC_TRANSPORTER_2"/>
    <property type="match status" value="1"/>
</dbReference>
<dbReference type="Pfam" id="PF00664">
    <property type="entry name" value="ABC_membrane"/>
    <property type="match status" value="1"/>
</dbReference>
<feature type="transmembrane region" description="Helical" evidence="7">
    <location>
        <begin position="170"/>
        <end position="188"/>
    </location>
</feature>
<dbReference type="SUPFAM" id="SSF52540">
    <property type="entry name" value="P-loop containing nucleoside triphosphate hydrolases"/>
    <property type="match status" value="1"/>
</dbReference>
<feature type="transmembrane region" description="Helical" evidence="7">
    <location>
        <begin position="24"/>
        <end position="43"/>
    </location>
</feature>
<dbReference type="STRING" id="1045855.DSC_14325"/>
<evidence type="ECO:0000256" key="5">
    <source>
        <dbReference type="ARBA" id="ARBA00022989"/>
    </source>
</evidence>
<keyword evidence="4" id="KW-0067">ATP-binding</keyword>
<dbReference type="PANTHER" id="PTHR24221:SF654">
    <property type="entry name" value="ATP-BINDING CASSETTE SUB-FAMILY B MEMBER 6"/>
    <property type="match status" value="1"/>
</dbReference>
<dbReference type="InterPro" id="IPR003439">
    <property type="entry name" value="ABC_transporter-like_ATP-bd"/>
</dbReference>
<evidence type="ECO:0000256" key="2">
    <source>
        <dbReference type="ARBA" id="ARBA00022692"/>
    </source>
</evidence>
<dbReference type="InterPro" id="IPR027417">
    <property type="entry name" value="P-loop_NTPase"/>
</dbReference>
<dbReference type="AlphaFoldDB" id="G7UUN6"/>
<dbReference type="PROSITE" id="PS50929">
    <property type="entry name" value="ABC_TM1F"/>
    <property type="match status" value="1"/>
</dbReference>
<dbReference type="GO" id="GO:0005524">
    <property type="term" value="F:ATP binding"/>
    <property type="evidence" value="ECO:0007669"/>
    <property type="project" value="UniProtKB-KW"/>
</dbReference>
<dbReference type="Gene3D" id="3.40.50.300">
    <property type="entry name" value="P-loop containing nucleotide triphosphate hydrolases"/>
    <property type="match status" value="1"/>
</dbReference>
<dbReference type="GO" id="GO:0034775">
    <property type="term" value="P:glutathione transmembrane transport"/>
    <property type="evidence" value="ECO:0007669"/>
    <property type="project" value="InterPro"/>
</dbReference>
<dbReference type="HOGENOM" id="CLU_000604_84_9_6"/>
<protein>
    <submittedName>
        <fullName evidence="10">Cysteine ABC transporter permease/ATP-binding protein CydC</fullName>
    </submittedName>
</protein>
<dbReference type="GO" id="GO:0005886">
    <property type="term" value="C:plasma membrane"/>
    <property type="evidence" value="ECO:0007669"/>
    <property type="project" value="UniProtKB-SubCell"/>
</dbReference>
<accession>G7UUN6</accession>
<dbReference type="EMBL" id="CP003093">
    <property type="protein sequence ID" value="AER57509.1"/>
    <property type="molecule type" value="Genomic_DNA"/>
</dbReference>
<dbReference type="PANTHER" id="PTHR24221">
    <property type="entry name" value="ATP-BINDING CASSETTE SUB-FAMILY B"/>
    <property type="match status" value="1"/>
</dbReference>
<dbReference type="InterPro" id="IPR011527">
    <property type="entry name" value="ABC1_TM_dom"/>
</dbReference>
<dbReference type="eggNOG" id="COG4987">
    <property type="taxonomic scope" value="Bacteria"/>
</dbReference>
<evidence type="ECO:0000256" key="1">
    <source>
        <dbReference type="ARBA" id="ARBA00004651"/>
    </source>
</evidence>
<name>G7UUN6_PSEUP</name>
<feature type="transmembrane region" description="Helical" evidence="7">
    <location>
        <begin position="250"/>
        <end position="273"/>
    </location>
</feature>
<gene>
    <name evidence="10" type="ordered locus">DSC_14325</name>
</gene>
<dbReference type="Pfam" id="PF00005">
    <property type="entry name" value="ABC_tran"/>
    <property type="match status" value="1"/>
</dbReference>
<keyword evidence="11" id="KW-1185">Reference proteome</keyword>
<evidence type="ECO:0000259" key="8">
    <source>
        <dbReference type="PROSITE" id="PS50893"/>
    </source>
</evidence>
<dbReference type="NCBIfam" id="TIGR02868">
    <property type="entry name" value="CydC"/>
    <property type="match status" value="1"/>
</dbReference>
<keyword evidence="2 7" id="KW-0812">Transmembrane</keyword>
<feature type="transmembrane region" description="Helical" evidence="7">
    <location>
        <begin position="49"/>
        <end position="67"/>
    </location>
</feature>
<dbReference type="GO" id="GO:0140359">
    <property type="term" value="F:ABC-type transporter activity"/>
    <property type="evidence" value="ECO:0007669"/>
    <property type="project" value="InterPro"/>
</dbReference>
<evidence type="ECO:0000256" key="6">
    <source>
        <dbReference type="ARBA" id="ARBA00023136"/>
    </source>
</evidence>
<keyword evidence="6 7" id="KW-0472">Membrane</keyword>
<dbReference type="SUPFAM" id="SSF90123">
    <property type="entry name" value="ABC transporter transmembrane region"/>
    <property type="match status" value="1"/>
</dbReference>
<dbReference type="InterPro" id="IPR017871">
    <property type="entry name" value="ABC_transporter-like_CS"/>
</dbReference>
<evidence type="ECO:0000256" key="3">
    <source>
        <dbReference type="ARBA" id="ARBA00022741"/>
    </source>
</evidence>
<feature type="domain" description="ABC transporter" evidence="8">
    <location>
        <begin position="345"/>
        <end position="564"/>
    </location>
</feature>
<dbReference type="InterPro" id="IPR014223">
    <property type="entry name" value="ABC_CydC/D"/>
</dbReference>
<reference evidence="10 11" key="1">
    <citation type="journal article" date="2012" name="J. Bacteriol.">
        <title>Complete Genome Sequence of the BTEX-Degrading Bacterium Pseudoxanthomonas spadix BD-a59.</title>
        <authorList>
            <person name="Lee S.H."/>
            <person name="Jin H.M."/>
            <person name="Lee H.J."/>
            <person name="Kim J.M."/>
            <person name="Jeon C.O."/>
        </authorList>
    </citation>
    <scope>NUCLEOTIDE SEQUENCE [LARGE SCALE GENOMIC DNA]</scope>
    <source>
        <strain evidence="10 11">BD-a59</strain>
    </source>
</reference>
<dbReference type="InterPro" id="IPR003593">
    <property type="entry name" value="AAA+_ATPase"/>
</dbReference>
<dbReference type="GO" id="GO:0045454">
    <property type="term" value="P:cell redox homeostasis"/>
    <property type="evidence" value="ECO:0007669"/>
    <property type="project" value="InterPro"/>
</dbReference>
<proteinExistence type="predicted"/>
<dbReference type="GO" id="GO:0034040">
    <property type="term" value="F:ATPase-coupled lipid transmembrane transporter activity"/>
    <property type="evidence" value="ECO:0007669"/>
    <property type="project" value="TreeGrafter"/>
</dbReference>
<keyword evidence="5 7" id="KW-1133">Transmembrane helix</keyword>
<evidence type="ECO:0000313" key="10">
    <source>
        <dbReference type="EMBL" id="AER57509.1"/>
    </source>
</evidence>
<dbReference type="InterPro" id="IPR036640">
    <property type="entry name" value="ABC1_TM_sf"/>
</dbReference>
<dbReference type="InterPro" id="IPR039421">
    <property type="entry name" value="Type_1_exporter"/>
</dbReference>
<comment type="subcellular location">
    <subcellularLocation>
        <location evidence="1">Cell membrane</location>
        <topology evidence="1">Multi-pass membrane protein</topology>
    </subcellularLocation>
</comment>
<sequence length="564" mass="58797">MAAGRADAPLAEGRVNPFAAHRRGIALTLALLSLTLLAGTALLGVAGHFLTAAALAGTGALGFNLFGPSAGIRGLTFVRILSRYGEKLVGHDVTLRIGRDLRLDFFRRALPLAPLGLGRLRTGDLLSQLIADIERVEGGLVRAFGPLLALGLLVLVACAVAAIALPLAGLVLLVTCLLLGVVLPWAAARGARTHEAAREQARATVRADVLDAVQGATDLAALQAGDGWLARIEAASQALARCERRRKQRLALATFGHGAITAIALTAMLGLVLAAASTGAVSAPAAAGLFFMTVATLEACAGAALAWRELHAARGAWQRLQGTVSAAPPVRDPATPSPVPAQGSLELVQVGFHWAGSSQPVLDGASLRIAPGQRIAITGDSGAGKSSLLALLLRLCDPDAGSVRYAGIDLRRFAQDDWHAQIAWLPQEAPVFAGSVRDNLRLGDAQANDMRLWQVLEQVRLDALVRGLPGQLDAWIGEHGRTLSAGQARRIALARALLRNASILLLDEPTEGLDVDTAQALLADLAEASQGRTVIVITHDALPVGWAEATWHLADGRLQEATSA</sequence>